<dbReference type="CDD" id="cd00082">
    <property type="entry name" value="HisKA"/>
    <property type="match status" value="1"/>
</dbReference>
<comment type="catalytic activity">
    <reaction evidence="1">
        <text>ATP + protein L-histidine = ADP + protein N-phospho-L-histidine.</text>
        <dbReference type="EC" id="2.7.13.3"/>
    </reaction>
</comment>
<gene>
    <name evidence="10" type="ORF">H7U22_20230</name>
</gene>
<dbReference type="SMART" id="SM00388">
    <property type="entry name" value="HisKA"/>
    <property type="match status" value="1"/>
</dbReference>
<dbReference type="InterPro" id="IPR004358">
    <property type="entry name" value="Sig_transdc_His_kin-like_C"/>
</dbReference>
<dbReference type="InterPro" id="IPR036097">
    <property type="entry name" value="HisK_dim/P_sf"/>
</dbReference>
<dbReference type="InterPro" id="IPR003594">
    <property type="entry name" value="HATPase_dom"/>
</dbReference>
<dbReference type="EMBL" id="JACRYL010000026">
    <property type="protein sequence ID" value="MBC6112758.1"/>
    <property type="molecule type" value="Genomic_DNA"/>
</dbReference>
<evidence type="ECO:0000256" key="6">
    <source>
        <dbReference type="ARBA" id="ARBA00023012"/>
    </source>
</evidence>
<evidence type="ECO:0000256" key="2">
    <source>
        <dbReference type="ARBA" id="ARBA00012438"/>
    </source>
</evidence>
<name>A0ABR7KXB5_9SPHI</name>
<dbReference type="SUPFAM" id="SSF47384">
    <property type="entry name" value="Homodimeric domain of signal transducing histidine kinase"/>
    <property type="match status" value="1"/>
</dbReference>
<dbReference type="CDD" id="cd00075">
    <property type="entry name" value="HATPase"/>
    <property type="match status" value="1"/>
</dbReference>
<keyword evidence="8" id="KW-0812">Transmembrane</keyword>
<dbReference type="Pfam" id="PF13181">
    <property type="entry name" value="TPR_8"/>
    <property type="match status" value="1"/>
</dbReference>
<comment type="caution">
    <text evidence="10">The sequence shown here is derived from an EMBL/GenBank/DDBJ whole genome shotgun (WGS) entry which is preliminary data.</text>
</comment>
<dbReference type="Pfam" id="PF02518">
    <property type="entry name" value="HATPase_c"/>
    <property type="match status" value="1"/>
</dbReference>
<evidence type="ECO:0000313" key="11">
    <source>
        <dbReference type="Proteomes" id="UP000652755"/>
    </source>
</evidence>
<dbReference type="SMART" id="SM00028">
    <property type="entry name" value="TPR"/>
    <property type="match status" value="4"/>
</dbReference>
<feature type="coiled-coil region" evidence="7">
    <location>
        <begin position="432"/>
        <end position="462"/>
    </location>
</feature>
<dbReference type="Gene3D" id="3.30.565.10">
    <property type="entry name" value="Histidine kinase-like ATPase, C-terminal domain"/>
    <property type="match status" value="1"/>
</dbReference>
<evidence type="ECO:0000256" key="1">
    <source>
        <dbReference type="ARBA" id="ARBA00000085"/>
    </source>
</evidence>
<dbReference type="InterPro" id="IPR003661">
    <property type="entry name" value="HisK_dim/P_dom"/>
</dbReference>
<dbReference type="InterPro" id="IPR005467">
    <property type="entry name" value="His_kinase_dom"/>
</dbReference>
<dbReference type="SMART" id="SM00387">
    <property type="entry name" value="HATPase_c"/>
    <property type="match status" value="1"/>
</dbReference>
<accession>A0ABR7KXB5</accession>
<dbReference type="InterPro" id="IPR011990">
    <property type="entry name" value="TPR-like_helical_dom_sf"/>
</dbReference>
<evidence type="ECO:0000256" key="8">
    <source>
        <dbReference type="SAM" id="Phobius"/>
    </source>
</evidence>
<evidence type="ECO:0000256" key="3">
    <source>
        <dbReference type="ARBA" id="ARBA00022553"/>
    </source>
</evidence>
<keyword evidence="3" id="KW-0597">Phosphoprotein</keyword>
<dbReference type="PANTHER" id="PTHR43711">
    <property type="entry name" value="TWO-COMPONENT HISTIDINE KINASE"/>
    <property type="match status" value="1"/>
</dbReference>
<dbReference type="SUPFAM" id="SSF48452">
    <property type="entry name" value="TPR-like"/>
    <property type="match status" value="1"/>
</dbReference>
<reference evidence="10 11" key="1">
    <citation type="submission" date="2020-08" db="EMBL/GenBank/DDBJ databases">
        <authorList>
            <person name="Sun Q."/>
            <person name="Inoue M."/>
        </authorList>
    </citation>
    <scope>NUCLEOTIDE SEQUENCE [LARGE SCALE GENOMIC DNA]</scope>
    <source>
        <strain evidence="10 11">CCM 8938</strain>
    </source>
</reference>
<protein>
    <recommendedName>
        <fullName evidence="2">histidine kinase</fullName>
        <ecNumber evidence="2">2.7.13.3</ecNumber>
    </recommendedName>
</protein>
<keyword evidence="4" id="KW-0808">Transferase</keyword>
<organism evidence="10 11">
    <name type="scientific">Pedobacter fastidiosus</name>
    <dbReference type="NCBI Taxonomy" id="2765361"/>
    <lineage>
        <taxon>Bacteria</taxon>
        <taxon>Pseudomonadati</taxon>
        <taxon>Bacteroidota</taxon>
        <taxon>Sphingobacteriia</taxon>
        <taxon>Sphingobacteriales</taxon>
        <taxon>Sphingobacteriaceae</taxon>
        <taxon>Pedobacter</taxon>
    </lineage>
</organism>
<evidence type="ECO:0000259" key="9">
    <source>
        <dbReference type="PROSITE" id="PS50109"/>
    </source>
</evidence>
<evidence type="ECO:0000313" key="10">
    <source>
        <dbReference type="EMBL" id="MBC6112758.1"/>
    </source>
</evidence>
<keyword evidence="8" id="KW-1133">Transmembrane helix</keyword>
<keyword evidence="6" id="KW-0902">Two-component regulatory system</keyword>
<dbReference type="InterPro" id="IPR036890">
    <property type="entry name" value="HATPase_C_sf"/>
</dbReference>
<evidence type="ECO:0000256" key="5">
    <source>
        <dbReference type="ARBA" id="ARBA00022777"/>
    </source>
</evidence>
<dbReference type="SUPFAM" id="SSF55874">
    <property type="entry name" value="ATPase domain of HSP90 chaperone/DNA topoisomerase II/histidine kinase"/>
    <property type="match status" value="1"/>
</dbReference>
<proteinExistence type="predicted"/>
<dbReference type="PROSITE" id="PS50109">
    <property type="entry name" value="HIS_KIN"/>
    <property type="match status" value="1"/>
</dbReference>
<dbReference type="Gene3D" id="1.10.287.130">
    <property type="match status" value="1"/>
</dbReference>
<dbReference type="PANTHER" id="PTHR43711:SF31">
    <property type="entry name" value="HISTIDINE KINASE"/>
    <property type="match status" value="1"/>
</dbReference>
<feature type="domain" description="Histidine kinase" evidence="9">
    <location>
        <begin position="462"/>
        <end position="672"/>
    </location>
</feature>
<keyword evidence="11" id="KW-1185">Reference proteome</keyword>
<dbReference type="GO" id="GO:0016301">
    <property type="term" value="F:kinase activity"/>
    <property type="evidence" value="ECO:0007669"/>
    <property type="project" value="UniProtKB-KW"/>
</dbReference>
<dbReference type="InterPro" id="IPR019734">
    <property type="entry name" value="TPR_rpt"/>
</dbReference>
<dbReference type="InterPro" id="IPR050736">
    <property type="entry name" value="Sensor_HK_Regulatory"/>
</dbReference>
<keyword evidence="7" id="KW-0175">Coiled coil</keyword>
<sequence>MSLLSLSCNLSNREIDNKVFIDKAIDSANNLIDLKKTAQAYIYIDSVFLSIKKPSVLDIWKKYHFKENNHFILARLNRDKRELALADLYADSMLNIIKNNRVEVKLKHEFSISNFLKGDVLLEMEKYEQSYQYFHKGKLLADESKNTCDQSDFNSRFAFLNYVQGKYRQAASLFYQAYQNNLDCKLDVEKYMAIQGALCNAGLSYEHIKMTDSALLCYKKAVSFLEKNEQNFPFKKSFTKVAKGVAYHYMGDVYLDSGNNAKAEEYLKKCIDFNGSVGTEIRNAQIAEVKLARLFLNTGRFKEFNATMKFARASMDSLPSPKTEIEWQKLQIDYFNLTQQYDQAKALVPNYLSLSEKQNAGLRKLNNVDARTEFYNLQKDYELTLLKKEKQLSDLYLVIAVGFTIMALFILYQLWRNGKVSKKNNDRLTLLNKQVTEQNLHLQNALTALEQSQEENKRVMKVVAHDLRSPIGAIVSLAGFMLSDNRLQEEDQHLMGLIQNSGSDSLKFVNELLNREAETIEMEKDSVDLSALLNYCVNLLQYKATEKHQKIVLTTTPITFSLNREKIWRVMSNLITNAVKFSPKKSTIEVNMGVFKNSVLISVKDQGIGIPEQIKEKIFDMTEEAKRSGTAGEKSFGMGLVISKQIIEAHGGKIWFNSIENKGTTFFVELPL</sequence>
<dbReference type="Gene3D" id="1.25.40.10">
    <property type="entry name" value="Tetratricopeptide repeat domain"/>
    <property type="match status" value="1"/>
</dbReference>
<evidence type="ECO:0000256" key="4">
    <source>
        <dbReference type="ARBA" id="ARBA00022679"/>
    </source>
</evidence>
<keyword evidence="5 10" id="KW-0418">Kinase</keyword>
<keyword evidence="8" id="KW-0472">Membrane</keyword>
<feature type="transmembrane region" description="Helical" evidence="8">
    <location>
        <begin position="395"/>
        <end position="415"/>
    </location>
</feature>
<dbReference type="Proteomes" id="UP000652755">
    <property type="component" value="Unassembled WGS sequence"/>
</dbReference>
<dbReference type="PRINTS" id="PR00344">
    <property type="entry name" value="BCTRLSENSOR"/>
</dbReference>
<dbReference type="EC" id="2.7.13.3" evidence="2"/>
<evidence type="ECO:0000256" key="7">
    <source>
        <dbReference type="SAM" id="Coils"/>
    </source>
</evidence>